<feature type="region of interest" description="Disordered" evidence="10">
    <location>
        <begin position="321"/>
        <end position="345"/>
    </location>
</feature>
<evidence type="ECO:0000313" key="13">
    <source>
        <dbReference type="EMBL" id="JAT61582.1"/>
    </source>
</evidence>
<keyword evidence="2" id="KW-0813">Transport</keyword>
<evidence type="ECO:0000256" key="1">
    <source>
        <dbReference type="ARBA" id="ARBA00004141"/>
    </source>
</evidence>
<feature type="transmembrane region" description="Helical" evidence="11">
    <location>
        <begin position="589"/>
        <end position="610"/>
    </location>
</feature>
<evidence type="ECO:0000256" key="4">
    <source>
        <dbReference type="ARBA" id="ARBA00022692"/>
    </source>
</evidence>
<dbReference type="Gene3D" id="1.20.1420.30">
    <property type="entry name" value="NCX, central ion-binding region"/>
    <property type="match status" value="2"/>
</dbReference>
<feature type="transmembrane region" description="Helical" evidence="11">
    <location>
        <begin position="20"/>
        <end position="46"/>
    </location>
</feature>
<keyword evidence="8" id="KW-0739">Sodium transport</keyword>
<evidence type="ECO:0000256" key="3">
    <source>
        <dbReference type="ARBA" id="ARBA00022449"/>
    </source>
</evidence>
<dbReference type="GO" id="GO:0016020">
    <property type="term" value="C:membrane"/>
    <property type="evidence" value="ECO:0007669"/>
    <property type="project" value="UniProtKB-SubCell"/>
</dbReference>
<accession>A0A1D1Z425</accession>
<name>A0A1D1Z425_9ARAE</name>
<dbReference type="Pfam" id="PF01699">
    <property type="entry name" value="Na_Ca_ex"/>
    <property type="match status" value="2"/>
</dbReference>
<feature type="transmembrane region" description="Helical" evidence="11">
    <location>
        <begin position="106"/>
        <end position="133"/>
    </location>
</feature>
<dbReference type="InterPro" id="IPR051359">
    <property type="entry name" value="CaCA_antiporter"/>
</dbReference>
<dbReference type="PANTHER" id="PTHR12266">
    <property type="entry name" value="NA+/CA2+ K+ INDEPENDENT EXCHANGER"/>
    <property type="match status" value="1"/>
</dbReference>
<feature type="transmembrane region" description="Helical" evidence="11">
    <location>
        <begin position="224"/>
        <end position="243"/>
    </location>
</feature>
<dbReference type="AlphaFoldDB" id="A0A1D1Z425"/>
<keyword evidence="8" id="KW-0406">Ion transport</keyword>
<keyword evidence="7 11" id="KW-0472">Membrane</keyword>
<dbReference type="InterPro" id="IPR004837">
    <property type="entry name" value="NaCa_Exmemb"/>
</dbReference>
<feature type="transmembrane region" description="Helical" evidence="11">
    <location>
        <begin position="559"/>
        <end position="577"/>
    </location>
</feature>
<evidence type="ECO:0000256" key="6">
    <source>
        <dbReference type="ARBA" id="ARBA00023053"/>
    </source>
</evidence>
<feature type="transmembrane region" description="Helical" evidence="11">
    <location>
        <begin position="447"/>
        <end position="466"/>
    </location>
</feature>
<dbReference type="PANTHER" id="PTHR12266:SF36">
    <property type="entry name" value="OS10G0436900 PROTEIN"/>
    <property type="match status" value="1"/>
</dbReference>
<evidence type="ECO:0000256" key="2">
    <source>
        <dbReference type="ARBA" id="ARBA00022448"/>
    </source>
</evidence>
<feature type="domain" description="Sodium/calcium exchanger membrane region" evidence="12">
    <location>
        <begin position="453"/>
        <end position="603"/>
    </location>
</feature>
<evidence type="ECO:0000256" key="11">
    <source>
        <dbReference type="SAM" id="Phobius"/>
    </source>
</evidence>
<keyword evidence="3" id="KW-0050">Antiport</keyword>
<gene>
    <name evidence="13" type="primary">CCX1_1</name>
    <name evidence="13" type="ORF">g.60912</name>
</gene>
<organism evidence="13">
    <name type="scientific">Anthurium amnicola</name>
    <dbReference type="NCBI Taxonomy" id="1678845"/>
    <lineage>
        <taxon>Eukaryota</taxon>
        <taxon>Viridiplantae</taxon>
        <taxon>Streptophyta</taxon>
        <taxon>Embryophyta</taxon>
        <taxon>Tracheophyta</taxon>
        <taxon>Spermatophyta</taxon>
        <taxon>Magnoliopsida</taxon>
        <taxon>Liliopsida</taxon>
        <taxon>Araceae</taxon>
        <taxon>Pothoideae</taxon>
        <taxon>Potheae</taxon>
        <taxon>Anthurium</taxon>
    </lineage>
</organism>
<comment type="subcellular location">
    <subcellularLocation>
        <location evidence="1">Membrane</location>
        <topology evidence="1">Multi-pass membrane protein</topology>
    </subcellularLocation>
</comment>
<feature type="transmembrane region" description="Helical" evidence="11">
    <location>
        <begin position="472"/>
        <end position="495"/>
    </location>
</feature>
<feature type="transmembrane region" description="Helical" evidence="11">
    <location>
        <begin position="193"/>
        <end position="212"/>
    </location>
</feature>
<feature type="transmembrane region" description="Helical" evidence="11">
    <location>
        <begin position="249"/>
        <end position="266"/>
    </location>
</feature>
<evidence type="ECO:0000256" key="5">
    <source>
        <dbReference type="ARBA" id="ARBA00022989"/>
    </source>
</evidence>
<protein>
    <submittedName>
        <fullName evidence="13">Cation/calcium exchanger 1</fullName>
    </submittedName>
</protein>
<evidence type="ECO:0000259" key="12">
    <source>
        <dbReference type="Pfam" id="PF01699"/>
    </source>
</evidence>
<dbReference type="GO" id="GO:0015297">
    <property type="term" value="F:antiporter activity"/>
    <property type="evidence" value="ECO:0007669"/>
    <property type="project" value="UniProtKB-KW"/>
</dbReference>
<evidence type="ECO:0000256" key="7">
    <source>
        <dbReference type="ARBA" id="ARBA00023136"/>
    </source>
</evidence>
<dbReference type="InterPro" id="IPR044880">
    <property type="entry name" value="NCX_ion-bd_dom_sf"/>
</dbReference>
<feature type="transmembrane region" description="Helical" evidence="11">
    <location>
        <begin position="416"/>
        <end position="435"/>
    </location>
</feature>
<comment type="similarity">
    <text evidence="9">Belongs to the Ca(2+):cation antiporter (CaCA) (TC 2.A.19) family. Cation/calcium exchanger (CCX) subfamily.</text>
</comment>
<dbReference type="GO" id="GO:0006814">
    <property type="term" value="P:sodium ion transport"/>
    <property type="evidence" value="ECO:0007669"/>
    <property type="project" value="UniProtKB-KW"/>
</dbReference>
<keyword evidence="6" id="KW-0915">Sodium</keyword>
<feature type="compositionally biased region" description="Low complexity" evidence="10">
    <location>
        <begin position="331"/>
        <end position="345"/>
    </location>
</feature>
<evidence type="ECO:0000256" key="9">
    <source>
        <dbReference type="ARBA" id="ARBA00038187"/>
    </source>
</evidence>
<dbReference type="EMBL" id="GDJX01006354">
    <property type="protein sequence ID" value="JAT61582.1"/>
    <property type="molecule type" value="Transcribed_RNA"/>
</dbReference>
<sequence>MVAAAMGSSSSSSSEGKKFYLFLSTTFLVLLSLYVTAHLCTSYQFLHQSRRPRLGRSVSPPASSSPDASMEGCHDLHRFDGHREKCRYVSSEPRCRPKGYINYLRLFYCACGGHPVAGYAVLVLWLVLLFYLLGNTAADYFCPSLESLSKVLKLSPTIAGVTLLSLGNGASDVFSSIISFMGASSGDVGLNSILGGAFFVSNVVTGIISICVGPSEIAVDKTSFVRDACFFLLALSSLLVIITVGRINLWGAIAFTSLYFVYVFFVSTTHFCRKKYASAASSLFSDPHHLPVDAPTAATNSTTKRRRELAAPLLLSTVEMDDPTSPHLQKPTNSTGTAPAAAPTPTTCLTKLRSSALRALWLLELPLYLPRRLTIPDVTEERWSKFYAVSSVTLAPLLLAALWGSQRGGMSPRASLVLYLVSSLVGLASGAAAFLTTERSSPPKRLLFPWLGGGFLMSVVWTYIITEELMSLLVSLGAVLGISPSILGLTVLAWGNSLGDLIANVAMALNGGADGAQVAISGCLAGPIFNTLMGLGLSLFFSSWAEYPASTLIPRDPSLYQTIGFLMSGLLWALVILPGRGMRLDKVLGIGLLSVYLCFLSLRVAQYLGLMQLDGLMGSLVSHLSR</sequence>
<keyword evidence="4 11" id="KW-0812">Transmembrane</keyword>
<evidence type="ECO:0000256" key="8">
    <source>
        <dbReference type="ARBA" id="ARBA00023201"/>
    </source>
</evidence>
<keyword evidence="5 11" id="KW-1133">Transmembrane helix</keyword>
<evidence type="ECO:0000256" key="10">
    <source>
        <dbReference type="SAM" id="MobiDB-lite"/>
    </source>
</evidence>
<dbReference type="GO" id="GO:0008324">
    <property type="term" value="F:monoatomic cation transmembrane transporter activity"/>
    <property type="evidence" value="ECO:0007669"/>
    <property type="project" value="TreeGrafter"/>
</dbReference>
<feature type="domain" description="Sodium/calcium exchanger membrane region" evidence="12">
    <location>
        <begin position="123"/>
        <end position="266"/>
    </location>
</feature>
<proteinExistence type="inferred from homology"/>
<reference evidence="13" key="1">
    <citation type="submission" date="2015-07" db="EMBL/GenBank/DDBJ databases">
        <title>Transcriptome Assembly of Anthurium amnicola.</title>
        <authorList>
            <person name="Suzuki J."/>
        </authorList>
    </citation>
    <scope>NUCLEOTIDE SEQUENCE</scope>
</reference>